<proteinExistence type="predicted"/>
<dbReference type="SMART" id="SM00827">
    <property type="entry name" value="PKS_AT"/>
    <property type="match status" value="1"/>
</dbReference>
<dbReference type="eggNOG" id="COG0331">
    <property type="taxonomic scope" value="Bacteria"/>
</dbReference>
<dbReference type="OrthoDB" id="9808564at2"/>
<protein>
    <submittedName>
        <fullName evidence="2">Malonyl CoA acyl carrier protein transacylase</fullName>
        <ecNumber evidence="2">2.3.1.39</ecNumber>
    </submittedName>
</protein>
<dbReference type="Proteomes" id="UP000016761">
    <property type="component" value="Unassembled WGS sequence"/>
</dbReference>
<dbReference type="PATRIC" id="fig|1354303.4.peg.185"/>
<dbReference type="PANTHER" id="PTHR42681">
    <property type="entry name" value="MALONYL-COA-ACYL CARRIER PROTEIN TRANSACYLASE, MITOCHONDRIAL"/>
    <property type="match status" value="1"/>
</dbReference>
<dbReference type="SUPFAM" id="SSF52151">
    <property type="entry name" value="FabD/lysophospholipase-like"/>
    <property type="match status" value="1"/>
</dbReference>
<dbReference type="RefSeq" id="WP_021812860.1">
    <property type="nucleotide sequence ID" value="NZ_AUSW01000006.1"/>
</dbReference>
<gene>
    <name evidence="2" type="ORF">M917_0184</name>
</gene>
<dbReference type="STRING" id="1354303.M917_0184"/>
<reference evidence="2 3" key="1">
    <citation type="journal article" date="2013" name="Genome Announc.">
        <title>Draft Genome Sequence of Psychrobacter aquaticus Strain CMS 56T, Isolated from a Cyanobacterial Mat Sample Collected from Water Bodies in the McMurdo Dry Valley Region of Antarctica.</title>
        <authorList>
            <person name="Reddy G.S."/>
            <person name="Ara S."/>
            <person name="Singh A."/>
            <person name="Kumar Pinnaka A."/>
            <person name="Shivaji S."/>
        </authorList>
    </citation>
    <scope>NUCLEOTIDE SEQUENCE [LARGE SCALE GENOMIC DNA]</scope>
    <source>
        <strain evidence="2 3">CMS 56</strain>
    </source>
</reference>
<dbReference type="GO" id="GO:0006633">
    <property type="term" value="P:fatty acid biosynthetic process"/>
    <property type="evidence" value="ECO:0007669"/>
    <property type="project" value="TreeGrafter"/>
</dbReference>
<dbReference type="EMBL" id="AUSW01000006">
    <property type="protein sequence ID" value="ERL56987.1"/>
    <property type="molecule type" value="Genomic_DNA"/>
</dbReference>
<dbReference type="EC" id="2.3.1.39" evidence="2"/>
<name>U4T6G6_9GAMM</name>
<keyword evidence="2" id="KW-0012">Acyltransferase</keyword>
<evidence type="ECO:0000259" key="1">
    <source>
        <dbReference type="SMART" id="SM00827"/>
    </source>
</evidence>
<dbReference type="Gene3D" id="3.30.70.250">
    <property type="entry name" value="Malonyl-CoA ACP transacylase, ACP-binding"/>
    <property type="match status" value="1"/>
</dbReference>
<dbReference type="GO" id="GO:0004314">
    <property type="term" value="F:[acyl-carrier-protein] S-malonyltransferase activity"/>
    <property type="evidence" value="ECO:0007669"/>
    <property type="project" value="UniProtKB-EC"/>
</dbReference>
<dbReference type="GO" id="GO:0005829">
    <property type="term" value="C:cytosol"/>
    <property type="evidence" value="ECO:0007669"/>
    <property type="project" value="TreeGrafter"/>
</dbReference>
<comment type="caution">
    <text evidence="2">The sequence shown here is derived from an EMBL/GenBank/DDBJ whole genome shotgun (WGS) entry which is preliminary data.</text>
</comment>
<accession>U4T6G6</accession>
<feature type="domain" description="Malonyl-CoA:ACP transacylase (MAT)" evidence="1">
    <location>
        <begin position="6"/>
        <end position="283"/>
    </location>
</feature>
<sequence>MNLIILFSGQGLQSQKHVHEILNDMSAHEHSLLATMVPELFDADSGQIFDNSVAQPFIYTLQYHRWQHLRQLIATPMAFAGYSLGEVSAFCCSSQLPFEDGLDLVHKRAAFMEQAVTEASGLLAIKGVADRNLAQLLETSKTHLSIKISRDQFIIGGNKDNLEQAMQIAQTLGAHSVQHLNVSVPSHTMMMQGAAEEFRKYTSALTLPAMTIPIISATEGIRYSKTEQGLHILSRQIDHALDWYFCMENIEEYQPSMVIEIGPGNALSRMINNLLPHVPCRSWDDFRDLDGLKAWIEKIAEMLVEDSCFIITKR</sequence>
<dbReference type="InterPro" id="IPR001227">
    <property type="entry name" value="Ac_transferase_dom_sf"/>
</dbReference>
<dbReference type="NCBIfam" id="TIGR03131">
    <property type="entry name" value="malonate_mdcH"/>
    <property type="match status" value="1"/>
</dbReference>
<dbReference type="InterPro" id="IPR016035">
    <property type="entry name" value="Acyl_Trfase/lysoPLipase"/>
</dbReference>
<evidence type="ECO:0000313" key="3">
    <source>
        <dbReference type="Proteomes" id="UP000016761"/>
    </source>
</evidence>
<dbReference type="InterPro" id="IPR050858">
    <property type="entry name" value="Mal-CoA-ACP_Trans/PKS_FabD"/>
</dbReference>
<keyword evidence="3" id="KW-1185">Reference proteome</keyword>
<dbReference type="Gene3D" id="3.40.366.10">
    <property type="entry name" value="Malonyl-Coenzyme A Acyl Carrier Protein, domain 2"/>
    <property type="match status" value="1"/>
</dbReference>
<organism evidence="2 3">
    <name type="scientific">Psychrobacter aquaticus CMS 56</name>
    <dbReference type="NCBI Taxonomy" id="1354303"/>
    <lineage>
        <taxon>Bacteria</taxon>
        <taxon>Pseudomonadati</taxon>
        <taxon>Pseudomonadota</taxon>
        <taxon>Gammaproteobacteria</taxon>
        <taxon>Moraxellales</taxon>
        <taxon>Moraxellaceae</taxon>
        <taxon>Psychrobacter</taxon>
    </lineage>
</organism>
<dbReference type="AlphaFoldDB" id="U4T6G6"/>
<keyword evidence="2" id="KW-0808">Transferase</keyword>
<dbReference type="InterPro" id="IPR017554">
    <property type="entry name" value="Malonate_deCOase_MdcHsu"/>
</dbReference>
<evidence type="ECO:0000313" key="2">
    <source>
        <dbReference type="EMBL" id="ERL56987.1"/>
    </source>
</evidence>
<dbReference type="InterPro" id="IPR014043">
    <property type="entry name" value="Acyl_transferase_dom"/>
</dbReference>
<dbReference type="Pfam" id="PF00698">
    <property type="entry name" value="Acyl_transf_1"/>
    <property type="match status" value="1"/>
</dbReference>
<dbReference type="PANTHER" id="PTHR42681:SF6">
    <property type="entry name" value="BLL0263 PROTEIN"/>
    <property type="match status" value="1"/>
</dbReference>